<proteinExistence type="predicted"/>
<organism evidence="1 2">
    <name type="scientific">Albula glossodonta</name>
    <name type="common">roundjaw bonefish</name>
    <dbReference type="NCBI Taxonomy" id="121402"/>
    <lineage>
        <taxon>Eukaryota</taxon>
        <taxon>Metazoa</taxon>
        <taxon>Chordata</taxon>
        <taxon>Craniata</taxon>
        <taxon>Vertebrata</taxon>
        <taxon>Euteleostomi</taxon>
        <taxon>Actinopterygii</taxon>
        <taxon>Neopterygii</taxon>
        <taxon>Teleostei</taxon>
        <taxon>Albuliformes</taxon>
        <taxon>Albulidae</taxon>
        <taxon>Albula</taxon>
    </lineage>
</organism>
<dbReference type="AlphaFoldDB" id="A0A8T2N3I3"/>
<keyword evidence="2" id="KW-1185">Reference proteome</keyword>
<accession>A0A8T2N3I3</accession>
<evidence type="ECO:0000313" key="2">
    <source>
        <dbReference type="Proteomes" id="UP000824540"/>
    </source>
</evidence>
<dbReference type="EMBL" id="JAFBMS010000223">
    <property type="protein sequence ID" value="KAG9333021.1"/>
    <property type="molecule type" value="Genomic_DNA"/>
</dbReference>
<reference evidence="1" key="1">
    <citation type="thesis" date="2021" institute="BYU ScholarsArchive" country="Provo, UT, USA">
        <title>Applications of and Algorithms for Genome Assembly and Genomic Analyses with an Emphasis on Marine Teleosts.</title>
        <authorList>
            <person name="Pickett B.D."/>
        </authorList>
    </citation>
    <scope>NUCLEOTIDE SEQUENCE</scope>
    <source>
        <strain evidence="1">HI-2016</strain>
    </source>
</reference>
<sequence length="280" mass="31706">MSGKLDIVFVAHGRITQEFIPAKFLMPLSSVEDVVFYSPWNCSIDAAVAYHIAVGNIQPNNRTFSGSKERFYLPQHWNNVQPYRNKDTEIPVIRVSPVASSEANMYNFLYPSGYSLSMETAKRLQVELGSWLRVREEVVRKLKALAKQAEDLYQSGTGGQSFFRVLLWLDNGATTRSMVEKLMSSKTMEDLKRIIIKDIAKEGEIKILWRRLEIECAGILLHAKGAEKAFGVGRVVQDWVSSCHQLANKKPSEVSKALKEKAEAMKHGAKKIREMLDLIE</sequence>
<protein>
    <submittedName>
        <fullName evidence="1">Uncharacterized protein</fullName>
    </submittedName>
</protein>
<dbReference type="Proteomes" id="UP000824540">
    <property type="component" value="Unassembled WGS sequence"/>
</dbReference>
<evidence type="ECO:0000313" key="1">
    <source>
        <dbReference type="EMBL" id="KAG9333021.1"/>
    </source>
</evidence>
<dbReference type="OrthoDB" id="5985551at2759"/>
<gene>
    <name evidence="1" type="ORF">JZ751_013897</name>
</gene>
<comment type="caution">
    <text evidence="1">The sequence shown here is derived from an EMBL/GenBank/DDBJ whole genome shotgun (WGS) entry which is preliminary data.</text>
</comment>
<name>A0A8T2N3I3_9TELE</name>